<gene>
    <name evidence="2" type="ORF">EPI10_005297</name>
</gene>
<dbReference type="EMBL" id="SMMG02000002">
    <property type="protein sequence ID" value="KAA3483101.1"/>
    <property type="molecule type" value="Genomic_DNA"/>
</dbReference>
<sequence>MVTMQSIIGVLLLKVGNCGNFILCLSFEENTLWPKLSTTSMNKMIIFLSRLFHFSKRLRKESLGAIYHGGVERKSYFGGAKFQVVL</sequence>
<feature type="chain" id="PRO_5022756105" evidence="1">
    <location>
        <begin position="19"/>
        <end position="86"/>
    </location>
</feature>
<name>A0A5B6WMJ7_9ROSI</name>
<accession>A0A5B6WMJ7</accession>
<dbReference type="Proteomes" id="UP000325315">
    <property type="component" value="Unassembled WGS sequence"/>
</dbReference>
<evidence type="ECO:0000313" key="2">
    <source>
        <dbReference type="EMBL" id="KAA3483101.1"/>
    </source>
</evidence>
<evidence type="ECO:0000313" key="3">
    <source>
        <dbReference type="Proteomes" id="UP000325315"/>
    </source>
</evidence>
<reference evidence="3" key="1">
    <citation type="journal article" date="2019" name="Plant Biotechnol. J.">
        <title>Genome sequencing of the Australian wild diploid species Gossypium australe highlights disease resistance and delayed gland morphogenesis.</title>
        <authorList>
            <person name="Cai Y."/>
            <person name="Cai X."/>
            <person name="Wang Q."/>
            <person name="Wang P."/>
            <person name="Zhang Y."/>
            <person name="Cai C."/>
            <person name="Xu Y."/>
            <person name="Wang K."/>
            <person name="Zhou Z."/>
            <person name="Wang C."/>
            <person name="Geng S."/>
            <person name="Li B."/>
            <person name="Dong Q."/>
            <person name="Hou Y."/>
            <person name="Wang H."/>
            <person name="Ai P."/>
            <person name="Liu Z."/>
            <person name="Yi F."/>
            <person name="Sun M."/>
            <person name="An G."/>
            <person name="Cheng J."/>
            <person name="Zhang Y."/>
            <person name="Shi Q."/>
            <person name="Xie Y."/>
            <person name="Shi X."/>
            <person name="Chang Y."/>
            <person name="Huang F."/>
            <person name="Chen Y."/>
            <person name="Hong S."/>
            <person name="Mi L."/>
            <person name="Sun Q."/>
            <person name="Zhang L."/>
            <person name="Zhou B."/>
            <person name="Peng R."/>
            <person name="Zhang X."/>
            <person name="Liu F."/>
        </authorList>
    </citation>
    <scope>NUCLEOTIDE SEQUENCE [LARGE SCALE GENOMIC DNA]</scope>
    <source>
        <strain evidence="3">cv. PA1801</strain>
    </source>
</reference>
<comment type="caution">
    <text evidence="2">The sequence shown here is derived from an EMBL/GenBank/DDBJ whole genome shotgun (WGS) entry which is preliminary data.</text>
</comment>
<proteinExistence type="predicted"/>
<organism evidence="2 3">
    <name type="scientific">Gossypium australe</name>
    <dbReference type="NCBI Taxonomy" id="47621"/>
    <lineage>
        <taxon>Eukaryota</taxon>
        <taxon>Viridiplantae</taxon>
        <taxon>Streptophyta</taxon>
        <taxon>Embryophyta</taxon>
        <taxon>Tracheophyta</taxon>
        <taxon>Spermatophyta</taxon>
        <taxon>Magnoliopsida</taxon>
        <taxon>eudicotyledons</taxon>
        <taxon>Gunneridae</taxon>
        <taxon>Pentapetalae</taxon>
        <taxon>rosids</taxon>
        <taxon>malvids</taxon>
        <taxon>Malvales</taxon>
        <taxon>Malvaceae</taxon>
        <taxon>Malvoideae</taxon>
        <taxon>Gossypium</taxon>
    </lineage>
</organism>
<keyword evidence="3" id="KW-1185">Reference proteome</keyword>
<keyword evidence="1" id="KW-0732">Signal</keyword>
<evidence type="ECO:0000256" key="1">
    <source>
        <dbReference type="SAM" id="SignalP"/>
    </source>
</evidence>
<dbReference type="AlphaFoldDB" id="A0A5B6WMJ7"/>
<protein>
    <submittedName>
        <fullName evidence="2">Uncharacterized protein</fullName>
    </submittedName>
</protein>
<feature type="signal peptide" evidence="1">
    <location>
        <begin position="1"/>
        <end position="18"/>
    </location>
</feature>